<dbReference type="KEGG" id="hadh:FRZ61_49880"/>
<accession>A0A5J6N7Y9</accession>
<keyword evidence="3" id="KW-1185">Reference proteome</keyword>
<evidence type="ECO:0000313" key="2">
    <source>
        <dbReference type="EMBL" id="QEX25043.1"/>
    </source>
</evidence>
<reference evidence="2 3" key="1">
    <citation type="submission" date="2019-08" db="EMBL/GenBank/DDBJ databases">
        <title>Hyperibacter terrae gen. nov., sp. nov. and Hyperibacter viscosus sp. nov., two new members in the family Rhodospirillaceae isolated from the rhizosphere of Hypericum perforatum.</title>
        <authorList>
            <person name="Noviana Z."/>
        </authorList>
    </citation>
    <scope>NUCLEOTIDE SEQUENCE [LARGE SCALE GENOMIC DNA]</scope>
    <source>
        <strain evidence="2 3">R5959</strain>
    </source>
</reference>
<dbReference type="EMBL" id="CP042582">
    <property type="protein sequence ID" value="QEX25043.1"/>
    <property type="molecule type" value="Genomic_DNA"/>
</dbReference>
<feature type="compositionally biased region" description="Basic and acidic residues" evidence="1">
    <location>
        <begin position="172"/>
        <end position="184"/>
    </location>
</feature>
<protein>
    <submittedName>
        <fullName evidence="2">Uncharacterized protein</fullName>
    </submittedName>
</protein>
<dbReference type="AlphaFoldDB" id="A0A5J6N7Y9"/>
<dbReference type="Proteomes" id="UP000325797">
    <property type="component" value="Chromosome"/>
</dbReference>
<organism evidence="2 3">
    <name type="scientific">Hypericibacter adhaerens</name>
    <dbReference type="NCBI Taxonomy" id="2602016"/>
    <lineage>
        <taxon>Bacteria</taxon>
        <taxon>Pseudomonadati</taxon>
        <taxon>Pseudomonadota</taxon>
        <taxon>Alphaproteobacteria</taxon>
        <taxon>Rhodospirillales</taxon>
        <taxon>Dongiaceae</taxon>
        <taxon>Hypericibacter</taxon>
    </lineage>
</organism>
<sequence length="205" mass="21986">MVFIRFDSWRLVPGADRGKEGPFNAPAPRGTQWENKARTGRHRIVPERVVGVRLKKKVEPFAPTGLARSSDDSGCVFNPVRIALQTFTLFSSRGGMNPGTVAFCGPIAKLTAPMAAIAGDLGGGRCGGLDPVVVHDLDEPVDAEAIRIATRRLALKEQIAGTRIGAAEATLRKPNESRQNKEIAEAVQARSRTGLNPQPLFGRPG</sequence>
<name>A0A5J6N7Y9_9PROT</name>
<feature type="region of interest" description="Disordered" evidence="1">
    <location>
        <begin position="172"/>
        <end position="205"/>
    </location>
</feature>
<evidence type="ECO:0000256" key="1">
    <source>
        <dbReference type="SAM" id="MobiDB-lite"/>
    </source>
</evidence>
<evidence type="ECO:0000313" key="3">
    <source>
        <dbReference type="Proteomes" id="UP000325797"/>
    </source>
</evidence>
<gene>
    <name evidence="2" type="ORF">FRZ61_49880</name>
</gene>
<proteinExistence type="predicted"/>